<feature type="compositionally biased region" description="Polar residues" evidence="1">
    <location>
        <begin position="136"/>
        <end position="147"/>
    </location>
</feature>
<feature type="compositionally biased region" description="Low complexity" evidence="1">
    <location>
        <begin position="68"/>
        <end position="77"/>
    </location>
</feature>
<dbReference type="AlphaFoldDB" id="A0A2H4SA79"/>
<feature type="compositionally biased region" description="Low complexity" evidence="1">
    <location>
        <begin position="450"/>
        <end position="468"/>
    </location>
</feature>
<dbReference type="VEuPathDB" id="FungiDB:CCM_02577"/>
<dbReference type="InterPro" id="IPR034443">
    <property type="entry name" value="PB1A10.08"/>
</dbReference>
<organism evidence="2 3">
    <name type="scientific">Cordyceps militaris</name>
    <name type="common">Caterpillar fungus</name>
    <name type="synonym">Clavaria militaris</name>
    <dbReference type="NCBI Taxonomy" id="73501"/>
    <lineage>
        <taxon>Eukaryota</taxon>
        <taxon>Fungi</taxon>
        <taxon>Dikarya</taxon>
        <taxon>Ascomycota</taxon>
        <taxon>Pezizomycotina</taxon>
        <taxon>Sordariomycetes</taxon>
        <taxon>Hypocreomycetidae</taxon>
        <taxon>Hypocreales</taxon>
        <taxon>Cordycipitaceae</taxon>
        <taxon>Cordyceps</taxon>
    </lineage>
</organism>
<evidence type="ECO:0000256" key="1">
    <source>
        <dbReference type="SAM" id="MobiDB-lite"/>
    </source>
</evidence>
<feature type="region of interest" description="Disordered" evidence="1">
    <location>
        <begin position="391"/>
        <end position="501"/>
    </location>
</feature>
<feature type="region of interest" description="Disordered" evidence="1">
    <location>
        <begin position="274"/>
        <end position="312"/>
    </location>
</feature>
<gene>
    <name evidence="2" type="ORF">A9K55_006345</name>
</gene>
<dbReference type="OrthoDB" id="4181307at2759"/>
<protein>
    <submittedName>
        <fullName evidence="2">Uncharacterized protein</fullName>
    </submittedName>
</protein>
<name>A0A2H4SA79_CORMI</name>
<feature type="compositionally biased region" description="Low complexity" evidence="1">
    <location>
        <begin position="107"/>
        <end position="135"/>
    </location>
</feature>
<dbReference type="VEuPathDB" id="FungiDB:CCM_02578"/>
<dbReference type="VEuPathDB" id="FungiDB:A9K55_006345"/>
<dbReference type="EMBL" id="CP023323">
    <property type="protein sequence ID" value="ATY60016.1"/>
    <property type="molecule type" value="Genomic_DNA"/>
</dbReference>
<evidence type="ECO:0000313" key="2">
    <source>
        <dbReference type="EMBL" id="ATY60016.1"/>
    </source>
</evidence>
<feature type="region of interest" description="Disordered" evidence="1">
    <location>
        <begin position="68"/>
        <end position="172"/>
    </location>
</feature>
<feature type="compositionally biased region" description="Basic residues" evidence="1">
    <location>
        <begin position="151"/>
        <end position="161"/>
    </location>
</feature>
<dbReference type="Proteomes" id="UP000323067">
    <property type="component" value="Chromosome vi"/>
</dbReference>
<sequence length="646" mass="70446">MAHISWWSTSHPPRRPTALTPTTCTSEAALSSSPTLHSFVRSTSSLAPLFIRAKYADCHLDASVTVTAVPPSPSSASDSDDSEANGNNNTATTTTTMSKGRGERRSSSSTTTTTTTTTKTIDSSRQSKTTTSTSSPVQIPRQSSRTGTNRDKHHASQRRRAVRDVHSPDAVSPSVAALLAMTDIPRHRQSVRQKRKAEQSLTVQDIVQNQHVSEKELSLSLTGSPLDLLLSPPEEFPAEDYMSICESTDGFSLRHTLSCDSVPSLGESYATDAASSFDPSPYFSRPQRTRSPARKSLEPVRSPPHILSDEHPLSVGVEDDEHDIALEPIEEPPMSIFSEPFRPLKAAFKSNLTASLRALRSAAKSFSSINFPTIPPDDLISRSILTIDPNVPYTDERRPPVTEEMPSAELRRYLNPTTRPLEAQPQDGPPRPRLASIQMQTYKVHRARVAPSQSLPSSALPPAAASSTGAGGVGSGNSSPTPKSDHAAQPQQQHQKAMLPAAMRQREIRENPDFIRIAVMEMAMRRRGKLDDRKPGRARWALPPRKAPIKSTDAEEIGPNGVPTRPRGKTLKNCHVMDDDDVGIVHRACSTLVRAAENPPATPPCPLRLCTPSPALRGMMHRRIQKARAMEGLLEALQNVVDNMAR</sequence>
<feature type="region of interest" description="Disordered" evidence="1">
    <location>
        <begin position="548"/>
        <end position="572"/>
    </location>
</feature>
<accession>A0A2H4SA79</accession>
<feature type="compositionally biased region" description="Low complexity" evidence="1">
    <location>
        <begin position="84"/>
        <end position="96"/>
    </location>
</feature>
<evidence type="ECO:0000313" key="3">
    <source>
        <dbReference type="Proteomes" id="UP000323067"/>
    </source>
</evidence>
<dbReference type="PANTHER" id="PTHR42051">
    <property type="entry name" value="MEIOTICALLY UP-REGULATED PROTEIN PB1A10.08"/>
    <property type="match status" value="1"/>
</dbReference>
<proteinExistence type="predicted"/>
<dbReference type="PANTHER" id="PTHR42051:SF1">
    <property type="entry name" value="MEIOTICALLY UP-REGULATED PROTEIN PB1A10.08"/>
    <property type="match status" value="1"/>
</dbReference>
<reference evidence="2 3" key="1">
    <citation type="journal article" date="2017" name="BMC Genomics">
        <title>Chromosome level assembly and secondary metabolite potential of the parasitic fungus Cordyceps militaris.</title>
        <authorList>
            <person name="Kramer G.J."/>
            <person name="Nodwell J.R."/>
        </authorList>
    </citation>
    <scope>NUCLEOTIDE SEQUENCE [LARGE SCALE GENOMIC DNA]</scope>
    <source>
        <strain evidence="2 3">ATCC 34164</strain>
    </source>
</reference>